<dbReference type="PROSITE" id="PS01149">
    <property type="entry name" value="PSI_RSU"/>
    <property type="match status" value="1"/>
</dbReference>
<dbReference type="NCBIfam" id="TIGR00093">
    <property type="entry name" value="pseudouridine synthase"/>
    <property type="match status" value="1"/>
</dbReference>
<dbReference type="InterPro" id="IPR020094">
    <property type="entry name" value="TruA/RsuA/RluB/E/F_N"/>
</dbReference>
<dbReference type="Pfam" id="PF00849">
    <property type="entry name" value="PseudoU_synth_2"/>
    <property type="match status" value="1"/>
</dbReference>
<organism evidence="5 6">
    <name type="scientific">Dyadobacter endophyticus</name>
    <dbReference type="NCBI Taxonomy" id="1749036"/>
    <lineage>
        <taxon>Bacteria</taxon>
        <taxon>Pseudomonadati</taxon>
        <taxon>Bacteroidota</taxon>
        <taxon>Cytophagia</taxon>
        <taxon>Cytophagales</taxon>
        <taxon>Spirosomataceae</taxon>
        <taxon>Dyadobacter</taxon>
    </lineage>
</organism>
<evidence type="ECO:0000313" key="5">
    <source>
        <dbReference type="EMBL" id="GGH46472.1"/>
    </source>
</evidence>
<dbReference type="InterPro" id="IPR000748">
    <property type="entry name" value="PsdUridine_synth_RsuA/RluB/E/F"/>
</dbReference>
<feature type="domain" description="Pseudouridine synthase RsuA/RluA-like" evidence="4">
    <location>
        <begin position="3"/>
        <end position="154"/>
    </location>
</feature>
<gene>
    <name evidence="5" type="ORF">GCM10007423_46230</name>
</gene>
<dbReference type="InterPro" id="IPR006145">
    <property type="entry name" value="PsdUridine_synth_RsuA/RluA"/>
</dbReference>
<dbReference type="InterPro" id="IPR020103">
    <property type="entry name" value="PsdUridine_synth_cat_dom_sf"/>
</dbReference>
<dbReference type="Proteomes" id="UP000600214">
    <property type="component" value="Unassembled WGS sequence"/>
</dbReference>
<protein>
    <recommendedName>
        <fullName evidence="3">Pseudouridine synthase</fullName>
        <ecNumber evidence="3">5.4.99.-</ecNumber>
    </recommendedName>
</protein>
<dbReference type="EMBL" id="BMIA01000003">
    <property type="protein sequence ID" value="GGH46472.1"/>
    <property type="molecule type" value="Genomic_DNA"/>
</dbReference>
<evidence type="ECO:0000259" key="4">
    <source>
        <dbReference type="Pfam" id="PF00849"/>
    </source>
</evidence>
<dbReference type="PANTHER" id="PTHR47683">
    <property type="entry name" value="PSEUDOURIDINE SYNTHASE FAMILY PROTEIN-RELATED"/>
    <property type="match status" value="1"/>
</dbReference>
<sequence length="201" mass="23278">MFQYFLIYKPFGMLSQFTREGDHQTLADIDFTFAKDMYPVGRLDADSEGLLLLTNDNFLKTKLLEPRNRHTRTYYVQVEGEVTEEACRQLVNGVTISVNGKQYKTLPAEASMIEEPQLPERDPPIRFRKNIPTSWLALTLHEGKNRQVRRMTAAVGFPTLRLVRWSIGKISLADMEANFPKPGDVWEVTPKEARLFYERSF</sequence>
<evidence type="ECO:0000256" key="1">
    <source>
        <dbReference type="ARBA" id="ARBA00008348"/>
    </source>
</evidence>
<proteinExistence type="inferred from homology"/>
<dbReference type="Gene3D" id="3.30.70.580">
    <property type="entry name" value="Pseudouridine synthase I, catalytic domain, N-terminal subdomain"/>
    <property type="match status" value="1"/>
</dbReference>
<name>A0ABQ1Z440_9BACT</name>
<dbReference type="PANTHER" id="PTHR47683:SF2">
    <property type="entry name" value="RNA-BINDING S4 DOMAIN-CONTAINING PROTEIN"/>
    <property type="match status" value="1"/>
</dbReference>
<dbReference type="InterPro" id="IPR018496">
    <property type="entry name" value="PsdUridine_synth_RsuA/RluB_CS"/>
</dbReference>
<dbReference type="RefSeq" id="WP_188936550.1">
    <property type="nucleotide sequence ID" value="NZ_BMIA01000003.1"/>
</dbReference>
<dbReference type="InterPro" id="IPR050343">
    <property type="entry name" value="RsuA_PseudoU_synthase"/>
</dbReference>
<comment type="caution">
    <text evidence="5">The sequence shown here is derived from an EMBL/GenBank/DDBJ whole genome shotgun (WGS) entry which is preliminary data.</text>
</comment>
<evidence type="ECO:0000256" key="2">
    <source>
        <dbReference type="ARBA" id="ARBA00023235"/>
    </source>
</evidence>
<dbReference type="EC" id="5.4.99.-" evidence="3"/>
<dbReference type="InterPro" id="IPR042092">
    <property type="entry name" value="PsdUridine_s_RsuA/RluB/E/F_cat"/>
</dbReference>
<keyword evidence="6" id="KW-1185">Reference proteome</keyword>
<evidence type="ECO:0000313" key="6">
    <source>
        <dbReference type="Proteomes" id="UP000600214"/>
    </source>
</evidence>
<comment type="similarity">
    <text evidence="1 3">Belongs to the pseudouridine synthase RsuA family.</text>
</comment>
<accession>A0ABQ1Z440</accession>
<reference evidence="6" key="1">
    <citation type="journal article" date="2019" name="Int. J. Syst. Evol. Microbiol.">
        <title>The Global Catalogue of Microorganisms (GCM) 10K type strain sequencing project: providing services to taxonomists for standard genome sequencing and annotation.</title>
        <authorList>
            <consortium name="The Broad Institute Genomics Platform"/>
            <consortium name="The Broad Institute Genome Sequencing Center for Infectious Disease"/>
            <person name="Wu L."/>
            <person name="Ma J."/>
        </authorList>
    </citation>
    <scope>NUCLEOTIDE SEQUENCE [LARGE SCALE GENOMIC DNA]</scope>
    <source>
        <strain evidence="6">CGMCC 1.15288</strain>
    </source>
</reference>
<keyword evidence="2 3" id="KW-0413">Isomerase</keyword>
<dbReference type="Gene3D" id="3.30.70.1560">
    <property type="entry name" value="Alpha-L RNA-binding motif"/>
    <property type="match status" value="1"/>
</dbReference>
<evidence type="ECO:0000256" key="3">
    <source>
        <dbReference type="RuleBase" id="RU003887"/>
    </source>
</evidence>
<dbReference type="SUPFAM" id="SSF55120">
    <property type="entry name" value="Pseudouridine synthase"/>
    <property type="match status" value="1"/>
</dbReference>